<feature type="transmembrane region" description="Helical" evidence="1">
    <location>
        <begin position="86"/>
        <end position="107"/>
    </location>
</feature>
<dbReference type="EMBL" id="FN554973">
    <property type="protein sequence ID" value="CBH15449.1"/>
    <property type="molecule type" value="Genomic_DNA"/>
</dbReference>
<keyword evidence="1" id="KW-0472">Membrane</keyword>
<organism evidence="2 3">
    <name type="scientific">Trypanosoma brucei gambiense (strain MHOM/CI/86/DAL972)</name>
    <dbReference type="NCBI Taxonomy" id="679716"/>
    <lineage>
        <taxon>Eukaryota</taxon>
        <taxon>Discoba</taxon>
        <taxon>Euglenozoa</taxon>
        <taxon>Kinetoplastea</taxon>
        <taxon>Metakinetoplastina</taxon>
        <taxon>Trypanosomatida</taxon>
        <taxon>Trypanosomatidae</taxon>
        <taxon>Trypanosoma</taxon>
    </lineage>
</organism>
<dbReference type="RefSeq" id="XP_011777713.1">
    <property type="nucleotide sequence ID" value="XM_011779411.1"/>
</dbReference>
<proteinExistence type="predicted"/>
<dbReference type="GeneID" id="23865621"/>
<keyword evidence="1" id="KW-1133">Transmembrane helix</keyword>
<accession>D0A2F5</accession>
<dbReference type="Proteomes" id="UP000002316">
    <property type="component" value="Chromosome 10"/>
</dbReference>
<reference evidence="3" key="1">
    <citation type="journal article" date="2010" name="PLoS Negl. Trop. Dis.">
        <title>The genome sequence of Trypanosoma brucei gambiense, causative agent of chronic human african trypanosomiasis.</title>
        <authorList>
            <person name="Jackson A.P."/>
            <person name="Sanders M."/>
            <person name="Berry A."/>
            <person name="McQuillan J."/>
            <person name="Aslett M.A."/>
            <person name="Quail M.A."/>
            <person name="Chukualim B."/>
            <person name="Capewell P."/>
            <person name="MacLeod A."/>
            <person name="Melville S.E."/>
            <person name="Gibson W."/>
            <person name="Barry J.D."/>
            <person name="Berriman M."/>
            <person name="Hertz-Fowler C."/>
        </authorList>
    </citation>
    <scope>NUCLEOTIDE SEQUENCE [LARGE SCALE GENOMIC DNA]</scope>
    <source>
        <strain evidence="3">MHOM/CI/86/DAL972</strain>
    </source>
</reference>
<name>D0A2F5_TRYB9</name>
<evidence type="ECO:0000256" key="1">
    <source>
        <dbReference type="SAM" id="Phobius"/>
    </source>
</evidence>
<feature type="transmembrane region" description="Helical" evidence="1">
    <location>
        <begin position="26"/>
        <end position="49"/>
    </location>
</feature>
<protein>
    <submittedName>
        <fullName evidence="2">Uncharacterized protein</fullName>
    </submittedName>
</protein>
<gene>
    <name evidence="2" type="ORF">TbgDal_X5340</name>
</gene>
<sequence>MNCVPLSCIKIRSEGRITLLAKRLHLCRVTLVLMAGCLCVVVHPVPLAIPAVCKKKYFTLRRISWRRFHNADLSCALDSRLATHSLFILSTLSVILFATSVLLTSLVNKAEVKSGKIVT</sequence>
<evidence type="ECO:0000313" key="3">
    <source>
        <dbReference type="Proteomes" id="UP000002316"/>
    </source>
</evidence>
<dbReference type="KEGG" id="tbg:TbgDal_X5340"/>
<keyword evidence="1" id="KW-0812">Transmembrane</keyword>
<dbReference type="AlphaFoldDB" id="D0A2F5"/>
<evidence type="ECO:0000313" key="2">
    <source>
        <dbReference type="EMBL" id="CBH15449.1"/>
    </source>
</evidence>